<dbReference type="InterPro" id="IPR016181">
    <property type="entry name" value="Acyl_CoA_acyltransferase"/>
</dbReference>
<dbReference type="InterPro" id="IPR042163">
    <property type="entry name" value="PHF12"/>
</dbReference>
<dbReference type="GO" id="GO:0006357">
    <property type="term" value="P:regulation of transcription by RNA polymerase II"/>
    <property type="evidence" value="ECO:0007669"/>
    <property type="project" value="TreeGrafter"/>
</dbReference>
<dbReference type="SMART" id="SM00249">
    <property type="entry name" value="PHD"/>
    <property type="match status" value="2"/>
</dbReference>
<keyword evidence="3 6" id="KW-0863">Zinc-finger</keyword>
<keyword evidence="4" id="KW-0862">Zinc</keyword>
<dbReference type="GO" id="GO:0005634">
    <property type="term" value="C:nucleus"/>
    <property type="evidence" value="ECO:0007669"/>
    <property type="project" value="UniProtKB-SubCell"/>
</dbReference>
<evidence type="ECO:0000313" key="8">
    <source>
        <dbReference type="EMBL" id="KAA8543252.1"/>
    </source>
</evidence>
<evidence type="ECO:0000259" key="7">
    <source>
        <dbReference type="PROSITE" id="PS50016"/>
    </source>
</evidence>
<dbReference type="SUPFAM" id="SSF55729">
    <property type="entry name" value="Acyl-CoA N-acyltransferases (Nat)"/>
    <property type="match status" value="1"/>
</dbReference>
<dbReference type="SUPFAM" id="SSF57903">
    <property type="entry name" value="FYVE/PHD zinc finger"/>
    <property type="match status" value="1"/>
</dbReference>
<dbReference type="Proteomes" id="UP000325577">
    <property type="component" value="Linkage Group LG11"/>
</dbReference>
<proteinExistence type="predicted"/>
<organism evidence="8 9">
    <name type="scientific">Nyssa sinensis</name>
    <dbReference type="NCBI Taxonomy" id="561372"/>
    <lineage>
        <taxon>Eukaryota</taxon>
        <taxon>Viridiplantae</taxon>
        <taxon>Streptophyta</taxon>
        <taxon>Embryophyta</taxon>
        <taxon>Tracheophyta</taxon>
        <taxon>Spermatophyta</taxon>
        <taxon>Magnoliopsida</taxon>
        <taxon>eudicotyledons</taxon>
        <taxon>Gunneridae</taxon>
        <taxon>Pentapetalae</taxon>
        <taxon>asterids</taxon>
        <taxon>Cornales</taxon>
        <taxon>Nyssaceae</taxon>
        <taxon>Nyssa</taxon>
    </lineage>
</organism>
<dbReference type="OrthoDB" id="429143at2759"/>
<dbReference type="Pfam" id="PF16135">
    <property type="entry name" value="TDBD"/>
    <property type="match status" value="1"/>
</dbReference>
<evidence type="ECO:0000256" key="3">
    <source>
        <dbReference type="ARBA" id="ARBA00022771"/>
    </source>
</evidence>
<accession>A0A5J5BNH6</accession>
<keyword evidence="9" id="KW-1185">Reference proteome</keyword>
<evidence type="ECO:0000256" key="6">
    <source>
        <dbReference type="PROSITE-ProRule" id="PRU00146"/>
    </source>
</evidence>
<evidence type="ECO:0000256" key="4">
    <source>
        <dbReference type="ARBA" id="ARBA00022833"/>
    </source>
</evidence>
<name>A0A5J5BNH6_9ASTE</name>
<evidence type="ECO:0000313" key="9">
    <source>
        <dbReference type="Proteomes" id="UP000325577"/>
    </source>
</evidence>
<keyword evidence="2" id="KW-0479">Metal-binding</keyword>
<evidence type="ECO:0000256" key="5">
    <source>
        <dbReference type="ARBA" id="ARBA00023242"/>
    </source>
</evidence>
<protein>
    <recommendedName>
        <fullName evidence="7">PHD-type domain-containing protein</fullName>
    </recommendedName>
</protein>
<gene>
    <name evidence="8" type="ORF">F0562_021253</name>
</gene>
<dbReference type="GO" id="GO:0003714">
    <property type="term" value="F:transcription corepressor activity"/>
    <property type="evidence" value="ECO:0007669"/>
    <property type="project" value="InterPro"/>
</dbReference>
<dbReference type="InterPro" id="IPR011011">
    <property type="entry name" value="Znf_FYVE_PHD"/>
</dbReference>
<dbReference type="PANTHER" id="PTHR46309">
    <property type="entry name" value="PHD FINGER PROTEIN 12"/>
    <property type="match status" value="1"/>
</dbReference>
<dbReference type="InterPro" id="IPR032308">
    <property type="entry name" value="TDBD"/>
</dbReference>
<reference evidence="8 9" key="1">
    <citation type="submission" date="2019-09" db="EMBL/GenBank/DDBJ databases">
        <title>A chromosome-level genome assembly of the Chinese tupelo Nyssa sinensis.</title>
        <authorList>
            <person name="Yang X."/>
            <person name="Kang M."/>
            <person name="Yang Y."/>
            <person name="Xiong H."/>
            <person name="Wang M."/>
            <person name="Zhang Z."/>
            <person name="Wang Z."/>
            <person name="Wu H."/>
            <person name="Ma T."/>
            <person name="Liu J."/>
            <person name="Xi Z."/>
        </authorList>
    </citation>
    <scope>NUCLEOTIDE SEQUENCE [LARGE SCALE GENOMIC DNA]</scope>
    <source>
        <strain evidence="8">J267</strain>
        <tissue evidence="8">Leaf</tissue>
    </source>
</reference>
<sequence length="761" mass="84214">MRRSNQGERQSRKRCALLARSSEKALDPDSEGFIPYNGKRSLLSWMIDLGTVPPSGMVQYMNHRRTRVMLDGRITRDGIHCGCCDEIITISKFESHAGSKLSQPFQNICLESGISLLHCLLHSWRKQEESKRIGFHFVDIDGDDPNDDTCNMCGDGGNLICCDGCPSTFHQSCLNIQKFPSGDWHCVYCSCKFCGTVCENTCQKDDDHDVPVSALLTCHLCEEKYHQMCVQGKDAIHVDSNSPSFCGKKCHELFEQLQELLGVKHEMEEGFSWTIIRRSDISQDISLSSVPQKVECNSKLAIALSIMDECFLPIVDQRSGINMIHNVVYSCGSNFNRLNYSGFLTAVLERGDEMISAASIRIHGNQLAEMPFIGTRHIYRRQGMCRRLLNAIELALCSLNVEKLVIPAISELLETWTSVFAFKPLEESNKKEMKYMNMIVFPGTDMLQKTLLKHQFAEGNMIPTAVLKSAELKTRLQTMHEGASDYDMGCSNGSDSNVSREFIAYHANGTADAAAAKSGSLLPDDSLHETPVITSETVNFGESATNEKCLVDLGRMQDNQELEDKAIGDVEASGSDAHELDGQHTTEDINKCQNAHSNSINMPPDEMTVEGNSKLDQYSTCGGESKSFPISHIGSSATNYEGKTLHALEEGKGEDVDGCELNKEVSAFKHNCNSIDEGPVQSCAEIIVATKNVDPVCGSKVSGENFVCQDSEATSMIFSDVKYEVQLHNNSHDVVVHPSLPSHQRTQEVESCRLLKSGNLC</sequence>
<dbReference type="InterPro" id="IPR013083">
    <property type="entry name" value="Znf_RING/FYVE/PHD"/>
</dbReference>
<dbReference type="InterPro" id="IPR056511">
    <property type="entry name" value="IDM1_C"/>
</dbReference>
<dbReference type="GO" id="GO:0008270">
    <property type="term" value="F:zinc ion binding"/>
    <property type="evidence" value="ECO:0007669"/>
    <property type="project" value="UniProtKB-KW"/>
</dbReference>
<dbReference type="AlphaFoldDB" id="A0A5J5BNH6"/>
<dbReference type="Pfam" id="PF23209">
    <property type="entry name" value="IDM1_C"/>
    <property type="match status" value="1"/>
</dbReference>
<dbReference type="PROSITE" id="PS50016">
    <property type="entry name" value="ZF_PHD_2"/>
    <property type="match status" value="1"/>
</dbReference>
<dbReference type="InterPro" id="IPR001965">
    <property type="entry name" value="Znf_PHD"/>
</dbReference>
<dbReference type="EMBL" id="CM018034">
    <property type="protein sequence ID" value="KAA8543252.1"/>
    <property type="molecule type" value="Genomic_DNA"/>
</dbReference>
<dbReference type="Gene3D" id="3.30.40.10">
    <property type="entry name" value="Zinc/RING finger domain, C3HC4 (zinc finger)"/>
    <property type="match status" value="1"/>
</dbReference>
<dbReference type="PANTHER" id="PTHR46309:SF1">
    <property type="entry name" value="PHD FINGER PROTEIN 12"/>
    <property type="match status" value="1"/>
</dbReference>
<keyword evidence="5" id="KW-0539">Nucleus</keyword>
<feature type="domain" description="PHD-type" evidence="7">
    <location>
        <begin position="147"/>
        <end position="192"/>
    </location>
</feature>
<comment type="subcellular location">
    <subcellularLocation>
        <location evidence="1">Nucleus</location>
    </subcellularLocation>
</comment>
<evidence type="ECO:0000256" key="1">
    <source>
        <dbReference type="ARBA" id="ARBA00004123"/>
    </source>
</evidence>
<evidence type="ECO:0000256" key="2">
    <source>
        <dbReference type="ARBA" id="ARBA00022723"/>
    </source>
</evidence>
<dbReference type="Pfam" id="PF00628">
    <property type="entry name" value="PHD"/>
    <property type="match status" value="1"/>
</dbReference>
<dbReference type="InterPro" id="IPR019787">
    <property type="entry name" value="Znf_PHD-finger"/>
</dbReference>